<organism evidence="1 2">
    <name type="scientific">Coprobacter fastidiosus NSB1 = JCM 33896</name>
    <dbReference type="NCBI Taxonomy" id="1349822"/>
    <lineage>
        <taxon>Bacteria</taxon>
        <taxon>Pseudomonadati</taxon>
        <taxon>Bacteroidota</taxon>
        <taxon>Bacteroidia</taxon>
        <taxon>Bacteroidales</taxon>
        <taxon>Barnesiellaceae</taxon>
        <taxon>Coprobacter</taxon>
    </lineage>
</organism>
<evidence type="ECO:0000313" key="2">
    <source>
        <dbReference type="Proteomes" id="UP000269493"/>
    </source>
</evidence>
<dbReference type="GeneID" id="92927766"/>
<keyword evidence="2" id="KW-1185">Reference proteome</keyword>
<reference evidence="1 2" key="1">
    <citation type="submission" date="2018-10" db="EMBL/GenBank/DDBJ databases">
        <title>Genomic Encyclopedia of Archaeal and Bacterial Type Strains, Phase II (KMG-II): from individual species to whole genera.</title>
        <authorList>
            <person name="Goeker M."/>
        </authorList>
    </citation>
    <scope>NUCLEOTIDE SEQUENCE [LARGE SCALE GENOMIC DNA]</scope>
    <source>
        <strain evidence="1 2">NSB1</strain>
    </source>
</reference>
<dbReference type="RefSeq" id="WP_022601380.1">
    <property type="nucleotide sequence ID" value="NZ_KI440801.1"/>
</dbReference>
<dbReference type="Proteomes" id="UP000269493">
    <property type="component" value="Unassembled WGS sequence"/>
</dbReference>
<dbReference type="EMBL" id="RBXN01000014">
    <property type="protein sequence ID" value="RKT49221.1"/>
    <property type="molecule type" value="Genomic_DNA"/>
</dbReference>
<gene>
    <name evidence="1" type="ORF">BC742_2763</name>
</gene>
<comment type="caution">
    <text evidence="1">The sequence shown here is derived from an EMBL/GenBank/DDBJ whole genome shotgun (WGS) entry which is preliminary data.</text>
</comment>
<proteinExistence type="predicted"/>
<protein>
    <submittedName>
        <fullName evidence="1">Uncharacterized protein</fullName>
    </submittedName>
</protein>
<dbReference type="AlphaFoldDB" id="A0A495VIL4"/>
<evidence type="ECO:0000313" key="1">
    <source>
        <dbReference type="EMBL" id="RKT49221.1"/>
    </source>
</evidence>
<sequence>MAGSTKNIGQVAGVHIGNNPPSNTVLIWYDNTPSQMRHKIYDPGLSQWVVLDQNVISLITYSELVNIAKNVGLSIGQYFQIKDKGNALALAITTTKVQYDDELGNILIDDLGTNIQYHVTSSNLLVDDVTGVFDTVNKKLVFQFKEMVPDFTQDDYIFGKVKRNNIWSLAKYKLSSFLSTVTGNSITWNGGFFFNFGDALKNVLDKKGGVVSKDAYDKDLQLLNTSIQNVGKANQEIISNANEAIKNATSDTAIYAKKSPALETGGEPTDAAKGDSLLTILSKFQRYISKFKYATGIKLTKGFLPAKEKSPVNNNDTVESAIQKLAKYAELYSTGDNILVSSEDFIIPDNKPEPITKDDTITAAIAKLAYLSDKVKNVYPVINLSLESNTELSCYIDNNDFALMDKGDIIELVINATLKKTSSEFSSSTVICNKILLKETIGVINGETKPIAFESELNTYSTVYSTIIFSNRNLTLTLHGEVEFMGIGNITANLILYKNNI</sequence>
<accession>A0A495VIL4</accession>
<name>A0A495VIL4_9BACT</name>